<dbReference type="InterPro" id="IPR015943">
    <property type="entry name" value="WD40/YVTN_repeat-like_dom_sf"/>
</dbReference>
<evidence type="ECO:0000256" key="3">
    <source>
        <dbReference type="PROSITE-ProRule" id="PRU00023"/>
    </source>
</evidence>
<dbReference type="Pfam" id="PF12796">
    <property type="entry name" value="Ank_2"/>
    <property type="match status" value="1"/>
</dbReference>
<evidence type="ECO:0000313" key="4">
    <source>
        <dbReference type="EMBL" id="SFJ79889.1"/>
    </source>
</evidence>
<proteinExistence type="predicted"/>
<dbReference type="SMART" id="SM00248">
    <property type="entry name" value="ANK"/>
    <property type="match status" value="8"/>
</dbReference>
<keyword evidence="1" id="KW-0677">Repeat</keyword>
<dbReference type="Proteomes" id="UP000199545">
    <property type="component" value="Unassembled WGS sequence"/>
</dbReference>
<dbReference type="InterPro" id="IPR036770">
    <property type="entry name" value="Ankyrin_rpt-contain_sf"/>
</dbReference>
<dbReference type="PANTHER" id="PTHR24198:SF165">
    <property type="entry name" value="ANKYRIN REPEAT-CONTAINING PROTEIN-RELATED"/>
    <property type="match status" value="1"/>
</dbReference>
<feature type="repeat" description="ANK" evidence="3">
    <location>
        <begin position="305"/>
        <end position="337"/>
    </location>
</feature>
<dbReference type="PROSITE" id="PS50088">
    <property type="entry name" value="ANK_REPEAT"/>
    <property type="match status" value="3"/>
</dbReference>
<sequence length="702" mass="81093">MNTADYQTFYQLNRACETGDIHRLKELLKENPLLVKQTYNPFITTTPYETAIVNNQIEIVKYLIETGIPLPETSLFYTSSKEMYQFLLKFKEDFETSEWVSAACRFGDLPLLQEFFQNKSILAQILQQKPNFMKTAILFNKLNIVKYLIDLGFPIPGHAIYWVRSKEMLEFLLAHGATYDREDLLYKACSYGMITLLKQLLEEDEQLIHYYIKNNTKFFEAVISNDHIKMAKYFIELGVPIPEKGLLEAKSKDMVQLLIEHGASYEVQDSLFRETPLHKYAKAGNTEAVKVLVQHGANLDVENVKGENPLHLAARSGNIETARYLLDQGMSVHSKDVKGNTPLHLAMQSKSKEMIDLLIEYGADIQRRNHSGEMPHHTVSQDHPLYDYVNEKVEQLANPYAAGELQPHLLHLHPTKEELLAILPQAGIAKRYFQSKPEWIERIQTDLPHIRDISISPDGKWVALVSSHIRGIQIRDYETLQVVKTLEHEYNSFHCVQFASNGKWIFADGWYYDLNQNTWQCIDEIRDIQEGRGDISPDSNTIAIVYRDDYGDVLVLLYVKPKKWADLAYNSKGGPLGEIHDVCFSPDSKMVAFYDEVDVDKIGQLVVASNEDDQEIWRVTVENPITSRFDRPLRKVHFTETDVICTAGKYIIFCDPGTGEIKRKWMADPDHEIQDMVVDDRRKRCWIIVNNKIKWIEYEQQS</sequence>
<gene>
    <name evidence="4" type="ORF">SAMN05421852_1234</name>
</gene>
<organism evidence="4 5">
    <name type="scientific">Thermoflavimicrobium dichotomicum</name>
    <dbReference type="NCBI Taxonomy" id="46223"/>
    <lineage>
        <taxon>Bacteria</taxon>
        <taxon>Bacillati</taxon>
        <taxon>Bacillota</taxon>
        <taxon>Bacilli</taxon>
        <taxon>Bacillales</taxon>
        <taxon>Thermoactinomycetaceae</taxon>
        <taxon>Thermoflavimicrobium</taxon>
    </lineage>
</organism>
<dbReference type="Gene3D" id="2.130.10.10">
    <property type="entry name" value="YVTN repeat-like/Quinoprotein amine dehydrogenase"/>
    <property type="match status" value="1"/>
</dbReference>
<dbReference type="InterPro" id="IPR011044">
    <property type="entry name" value="Quino_amine_DH_bsu"/>
</dbReference>
<dbReference type="AlphaFoldDB" id="A0A1I3UB90"/>
<reference evidence="4 5" key="1">
    <citation type="submission" date="2016-10" db="EMBL/GenBank/DDBJ databases">
        <authorList>
            <person name="de Groot N.N."/>
        </authorList>
    </citation>
    <scope>NUCLEOTIDE SEQUENCE [LARGE SCALE GENOMIC DNA]</scope>
    <source>
        <strain evidence="4 5">DSM 44778</strain>
    </source>
</reference>
<dbReference type="PRINTS" id="PR01415">
    <property type="entry name" value="ANKYRIN"/>
</dbReference>
<feature type="repeat" description="ANK" evidence="3">
    <location>
        <begin position="272"/>
        <end position="304"/>
    </location>
</feature>
<accession>A0A1I3UB90</accession>
<protein>
    <submittedName>
        <fullName evidence="4">Ankyrin repeat-containing protein</fullName>
    </submittedName>
</protein>
<keyword evidence="2 3" id="KW-0040">ANK repeat</keyword>
<dbReference type="PROSITE" id="PS50297">
    <property type="entry name" value="ANK_REP_REGION"/>
    <property type="match status" value="3"/>
</dbReference>
<name>A0A1I3UB90_9BACL</name>
<dbReference type="SUPFAM" id="SSF48403">
    <property type="entry name" value="Ankyrin repeat"/>
    <property type="match status" value="2"/>
</dbReference>
<dbReference type="InterPro" id="IPR002110">
    <property type="entry name" value="Ankyrin_rpt"/>
</dbReference>
<keyword evidence="5" id="KW-1185">Reference proteome</keyword>
<dbReference type="STRING" id="46223.SAMN05421852_1234"/>
<evidence type="ECO:0000313" key="5">
    <source>
        <dbReference type="Proteomes" id="UP000199545"/>
    </source>
</evidence>
<dbReference type="Pfam" id="PF00023">
    <property type="entry name" value="Ank"/>
    <property type="match status" value="1"/>
</dbReference>
<dbReference type="EMBL" id="FORR01000023">
    <property type="protein sequence ID" value="SFJ79889.1"/>
    <property type="molecule type" value="Genomic_DNA"/>
</dbReference>
<evidence type="ECO:0000256" key="2">
    <source>
        <dbReference type="ARBA" id="ARBA00023043"/>
    </source>
</evidence>
<evidence type="ECO:0000256" key="1">
    <source>
        <dbReference type="ARBA" id="ARBA00022737"/>
    </source>
</evidence>
<dbReference type="SUPFAM" id="SSF50969">
    <property type="entry name" value="YVTN repeat-like/Quinoprotein amine dehydrogenase"/>
    <property type="match status" value="1"/>
</dbReference>
<dbReference type="PANTHER" id="PTHR24198">
    <property type="entry name" value="ANKYRIN REPEAT AND PROTEIN KINASE DOMAIN-CONTAINING PROTEIN"/>
    <property type="match status" value="1"/>
</dbReference>
<dbReference type="RefSeq" id="WP_093231435.1">
    <property type="nucleotide sequence ID" value="NZ_FORR01000023.1"/>
</dbReference>
<feature type="repeat" description="ANK" evidence="3">
    <location>
        <begin position="338"/>
        <end position="370"/>
    </location>
</feature>
<dbReference type="OrthoDB" id="9812708at2"/>
<dbReference type="Gene3D" id="1.25.40.20">
    <property type="entry name" value="Ankyrin repeat-containing domain"/>
    <property type="match status" value="2"/>
</dbReference>